<feature type="coiled-coil region" evidence="2">
    <location>
        <begin position="461"/>
        <end position="502"/>
    </location>
</feature>
<dbReference type="Proteomes" id="UP001230496">
    <property type="component" value="Chromosome"/>
</dbReference>
<evidence type="ECO:0000256" key="3">
    <source>
        <dbReference type="SAM" id="Phobius"/>
    </source>
</evidence>
<accession>A0AA51NDX9</accession>
<feature type="repeat" description="TPR" evidence="1">
    <location>
        <begin position="238"/>
        <end position="271"/>
    </location>
</feature>
<evidence type="ECO:0000256" key="4">
    <source>
        <dbReference type="SAM" id="SignalP"/>
    </source>
</evidence>
<dbReference type="InterPro" id="IPR036457">
    <property type="entry name" value="PPM-type-like_dom_sf"/>
</dbReference>
<feature type="chain" id="PRO_5041257136" evidence="4">
    <location>
        <begin position="19"/>
        <end position="752"/>
    </location>
</feature>
<feature type="repeat" description="TPR" evidence="1">
    <location>
        <begin position="278"/>
        <end position="311"/>
    </location>
</feature>
<dbReference type="PROSITE" id="PS50005">
    <property type="entry name" value="TPR"/>
    <property type="match status" value="3"/>
</dbReference>
<dbReference type="Pfam" id="PF13424">
    <property type="entry name" value="TPR_12"/>
    <property type="match status" value="1"/>
</dbReference>
<keyword evidence="3" id="KW-0812">Transmembrane</keyword>
<protein>
    <submittedName>
        <fullName evidence="6">Tetratricopeptide repeat protein</fullName>
    </submittedName>
</protein>
<dbReference type="KEGG" id="msaa:QYS49_32025"/>
<proteinExistence type="predicted"/>
<evidence type="ECO:0000259" key="5">
    <source>
        <dbReference type="SMART" id="SM00331"/>
    </source>
</evidence>
<dbReference type="SMART" id="SM00028">
    <property type="entry name" value="TPR"/>
    <property type="match status" value="7"/>
</dbReference>
<dbReference type="SUPFAM" id="SSF48452">
    <property type="entry name" value="TPR-like"/>
    <property type="match status" value="2"/>
</dbReference>
<reference evidence="6 7" key="1">
    <citation type="submission" date="2023-08" db="EMBL/GenBank/DDBJ databases">
        <title>Comparative genomics and taxonomic characterization of three novel marine species of genus Marivirga.</title>
        <authorList>
            <person name="Muhammad N."/>
            <person name="Kim S.-G."/>
        </authorList>
    </citation>
    <scope>NUCLEOTIDE SEQUENCE [LARGE SCALE GENOMIC DNA]</scope>
    <source>
        <strain evidence="6 7">BDSF4-3</strain>
    </source>
</reference>
<keyword evidence="3" id="KW-1133">Transmembrane helix</keyword>
<dbReference type="EMBL" id="CP129971">
    <property type="protein sequence ID" value="WMN11996.1"/>
    <property type="molecule type" value="Genomic_DNA"/>
</dbReference>
<feature type="transmembrane region" description="Helical" evidence="3">
    <location>
        <begin position="435"/>
        <end position="455"/>
    </location>
</feature>
<gene>
    <name evidence="6" type="ORF">QYS49_32025</name>
</gene>
<keyword evidence="2" id="KW-0175">Coiled coil</keyword>
<dbReference type="Gene3D" id="3.60.40.10">
    <property type="entry name" value="PPM-type phosphatase domain"/>
    <property type="match status" value="1"/>
</dbReference>
<evidence type="ECO:0000256" key="2">
    <source>
        <dbReference type="SAM" id="Coils"/>
    </source>
</evidence>
<dbReference type="InterPro" id="IPR019734">
    <property type="entry name" value="TPR_rpt"/>
</dbReference>
<dbReference type="SMART" id="SM00331">
    <property type="entry name" value="PP2C_SIG"/>
    <property type="match status" value="1"/>
</dbReference>
<dbReference type="Pfam" id="PF07228">
    <property type="entry name" value="SpoIIE"/>
    <property type="match status" value="1"/>
</dbReference>
<evidence type="ECO:0000313" key="7">
    <source>
        <dbReference type="Proteomes" id="UP001230496"/>
    </source>
</evidence>
<dbReference type="InterPro" id="IPR001932">
    <property type="entry name" value="PPM-type_phosphatase-like_dom"/>
</dbReference>
<sequence length="752" mass="86200">MKTLFPLFISIIFCTALSAQNPDSLEKLLSTELSKNERQEILIALCKTYRNSNPNAMRLYAEELIILSETDTLSNSYAWGQYYLGDYFYLIDDFDKTEQHLLSAYEIFHNNENKLGQLESSTSLANIYFLRDRYKTALNFAESSLDMAYDLENKAQQANLLALICDIYTYMERYNLAIQHCIQSLKIKEELQITQGKEITLNTIGLIYQEMGTYEKSKDYLLKALKLAKENGEPYNIATTHSNIGNYYLAIGKIDSALYSFKNAMEIDSAADDKTGLAYSFFDIGKIYQSKNVYNDALQYFENAKSLSKEQNMPELEARIGLETGDIYINKGNYQKAIIELKNSSTIAQKINSSSILKDTYQKLSRLYDKMGDKDNALIYMKLFMLESERKFKEENIRAIAEIEALYNIEKKEKEIGLLQRDNNIKELQAEQRSFFIIALSAGLFLLIILILILYNRNKLKTRANQALNEQNIAIQEQKEEIETQKEELTEKGNALADKNQQITDSITYAKQIQDSLLPQLPTIKEVLPDSFIFLKPRDIVSGDFYWFTRIEDKIAFALVDCTGHGVPGAFMTVLANSLLNQIVVETGITSPDLIVSLLDQKIQQNLHQQQLENANTDGLDISLVMLDKKRKKLEYTGAKIPLYIYRKNKIEAIKSDRFSVGSTQQENKVFTKKEIEYEAGDIIYLSSDGYQDQFGGPKNKKFMKKNFRNLLTKIGGLSMIEQKDQLEDNFIQWRGSNPQTDDILVIGLKLT</sequence>
<organism evidence="6 7">
    <name type="scientific">Marivirga salinarum</name>
    <dbReference type="NCBI Taxonomy" id="3059078"/>
    <lineage>
        <taxon>Bacteria</taxon>
        <taxon>Pseudomonadati</taxon>
        <taxon>Bacteroidota</taxon>
        <taxon>Cytophagia</taxon>
        <taxon>Cytophagales</taxon>
        <taxon>Marivirgaceae</taxon>
        <taxon>Marivirga</taxon>
    </lineage>
</organism>
<dbReference type="RefSeq" id="WP_308349777.1">
    <property type="nucleotide sequence ID" value="NZ_CP129971.1"/>
</dbReference>
<evidence type="ECO:0000313" key="6">
    <source>
        <dbReference type="EMBL" id="WMN11996.1"/>
    </source>
</evidence>
<dbReference type="InterPro" id="IPR011990">
    <property type="entry name" value="TPR-like_helical_dom_sf"/>
</dbReference>
<keyword evidence="4" id="KW-0732">Signal</keyword>
<dbReference type="Gene3D" id="1.25.40.10">
    <property type="entry name" value="Tetratricopeptide repeat domain"/>
    <property type="match status" value="2"/>
</dbReference>
<feature type="repeat" description="TPR" evidence="1">
    <location>
        <begin position="198"/>
        <end position="231"/>
    </location>
</feature>
<keyword evidence="3" id="KW-0472">Membrane</keyword>
<keyword evidence="7" id="KW-1185">Reference proteome</keyword>
<dbReference type="PANTHER" id="PTHR10098:SF108">
    <property type="entry name" value="TETRATRICOPEPTIDE REPEAT PROTEIN 28"/>
    <property type="match status" value="1"/>
</dbReference>
<dbReference type="AlphaFoldDB" id="A0AA51NDX9"/>
<evidence type="ECO:0000256" key="1">
    <source>
        <dbReference type="PROSITE-ProRule" id="PRU00339"/>
    </source>
</evidence>
<feature type="signal peptide" evidence="4">
    <location>
        <begin position="1"/>
        <end position="18"/>
    </location>
</feature>
<keyword evidence="1" id="KW-0802">TPR repeat</keyword>
<dbReference type="Pfam" id="PF13181">
    <property type="entry name" value="TPR_8"/>
    <property type="match status" value="1"/>
</dbReference>
<dbReference type="PANTHER" id="PTHR10098">
    <property type="entry name" value="RAPSYN-RELATED"/>
    <property type="match status" value="1"/>
</dbReference>
<name>A0AA51NDX9_9BACT</name>
<feature type="domain" description="PPM-type phosphatase" evidence="5">
    <location>
        <begin position="528"/>
        <end position="751"/>
    </location>
</feature>